<dbReference type="AlphaFoldDB" id="A0A9P5DTN6"/>
<dbReference type="InterPro" id="IPR036291">
    <property type="entry name" value="NAD(P)-bd_dom_sf"/>
</dbReference>
<dbReference type="Gene3D" id="3.90.25.10">
    <property type="entry name" value="UDP-galactose 4-epimerase, domain 1"/>
    <property type="match status" value="1"/>
</dbReference>
<dbReference type="Pfam" id="PF05368">
    <property type="entry name" value="NmrA"/>
    <property type="match status" value="1"/>
</dbReference>
<accession>A0A9P5DTN6</accession>
<dbReference type="PANTHER" id="PTHR42748">
    <property type="entry name" value="NITROGEN METABOLITE REPRESSION PROTEIN NMRA FAMILY MEMBER"/>
    <property type="match status" value="1"/>
</dbReference>
<dbReference type="CDD" id="cd05251">
    <property type="entry name" value="NmrA_like_SDR_a"/>
    <property type="match status" value="1"/>
</dbReference>
<dbReference type="PANTHER" id="PTHR42748:SF11">
    <property type="entry name" value="NMRA-LIKE DOMAIN-CONTAINING PROTEIN"/>
    <property type="match status" value="1"/>
</dbReference>
<evidence type="ECO:0000259" key="3">
    <source>
        <dbReference type="Pfam" id="PF05368"/>
    </source>
</evidence>
<dbReference type="OrthoDB" id="300709at2759"/>
<gene>
    <name evidence="4" type="ORF">FBEOM_11771</name>
</gene>
<reference evidence="4" key="1">
    <citation type="journal article" date="2017" name="Mycologia">
        <title>Fusarium algeriense, sp. nov., a novel toxigenic crown rot pathogen of durum wheat from Algeria is nested in the Fusarium burgessii species complex.</title>
        <authorList>
            <person name="Laraba I."/>
            <person name="Keddad A."/>
            <person name="Boureghda H."/>
            <person name="Abdallah N."/>
            <person name="Vaughan M.M."/>
            <person name="Proctor R.H."/>
            <person name="Busman M."/>
            <person name="O'Donnell K."/>
        </authorList>
    </citation>
    <scope>NUCLEOTIDE SEQUENCE</scope>
    <source>
        <strain evidence="4">NRRL 25174</strain>
    </source>
</reference>
<dbReference type="GO" id="GO:0005634">
    <property type="term" value="C:nucleus"/>
    <property type="evidence" value="ECO:0007669"/>
    <property type="project" value="TreeGrafter"/>
</dbReference>
<dbReference type="SUPFAM" id="SSF51735">
    <property type="entry name" value="NAD(P)-binding Rossmann-fold domains"/>
    <property type="match status" value="1"/>
</dbReference>
<evidence type="ECO:0000256" key="2">
    <source>
        <dbReference type="ARBA" id="ARBA00022857"/>
    </source>
</evidence>
<proteinExistence type="inferred from homology"/>
<dbReference type="InterPro" id="IPR051164">
    <property type="entry name" value="NmrA-like_oxidored"/>
</dbReference>
<evidence type="ECO:0000313" key="4">
    <source>
        <dbReference type="EMBL" id="KAF4334379.1"/>
    </source>
</evidence>
<dbReference type="Proteomes" id="UP000730481">
    <property type="component" value="Unassembled WGS sequence"/>
</dbReference>
<dbReference type="Gene3D" id="3.40.50.720">
    <property type="entry name" value="NAD(P)-binding Rossmann-like Domain"/>
    <property type="match status" value="1"/>
</dbReference>
<organism evidence="4 5">
    <name type="scientific">Fusarium beomiforme</name>
    <dbReference type="NCBI Taxonomy" id="44412"/>
    <lineage>
        <taxon>Eukaryota</taxon>
        <taxon>Fungi</taxon>
        <taxon>Dikarya</taxon>
        <taxon>Ascomycota</taxon>
        <taxon>Pezizomycotina</taxon>
        <taxon>Sordariomycetes</taxon>
        <taxon>Hypocreomycetidae</taxon>
        <taxon>Hypocreales</taxon>
        <taxon>Nectriaceae</taxon>
        <taxon>Fusarium</taxon>
        <taxon>Fusarium burgessii species complex</taxon>
    </lineage>
</organism>
<comment type="similarity">
    <text evidence="1">Belongs to the NmrA-type oxidoreductase family.</text>
</comment>
<evidence type="ECO:0000313" key="5">
    <source>
        <dbReference type="Proteomes" id="UP000730481"/>
    </source>
</evidence>
<protein>
    <submittedName>
        <fullName evidence="4">Hscarg dehydrogenase</fullName>
    </submittedName>
</protein>
<comment type="caution">
    <text evidence="4">The sequence shown here is derived from an EMBL/GenBank/DDBJ whole genome shotgun (WGS) entry which is preliminary data.</text>
</comment>
<keyword evidence="5" id="KW-1185">Reference proteome</keyword>
<keyword evidence="2" id="KW-0521">NADP</keyword>
<sequence length="310" mass="34882">MSKILAVFGATGQQGGSVVRFILNDPELSQRYRIRAITRDVNSDKSRKLKEKVEVVRGDVYDVESLRAALDGVDFVFLMTAPNLTTKGHTPEFDNIKRVADTAVYCHVEYLIFSTLPDVARLSGGKYTKAHPFDSKSRAEAYIRLLPIKKAFFCPATFMENILKVPYWAPQKTKDGSWEMAMHLSPQTRVPWIDITGDTGKFVGSILANPKKYEGKTFHAAVGHYTLEELVAIESELTGINISYQKISAAEFKERAPYLPDVFIEGFAFYEEFGYFGPDADNLVAWALENARGQPTSLEDFLRAHSFKLE</sequence>
<name>A0A9P5DTN6_9HYPO</name>
<dbReference type="InterPro" id="IPR008030">
    <property type="entry name" value="NmrA-like"/>
</dbReference>
<dbReference type="EMBL" id="PVQB02000693">
    <property type="protein sequence ID" value="KAF4334379.1"/>
    <property type="molecule type" value="Genomic_DNA"/>
</dbReference>
<reference evidence="4" key="2">
    <citation type="submission" date="2020-02" db="EMBL/GenBank/DDBJ databases">
        <title>Identification and distribution of gene clusters putatively required for synthesis of sphingolipid metabolism inhibitors in phylogenetically diverse species of the filamentous fungus Fusarium.</title>
        <authorList>
            <person name="Kim H.-S."/>
            <person name="Busman M."/>
            <person name="Brown D.W."/>
            <person name="Divon H."/>
            <person name="Uhlig S."/>
            <person name="Proctor R.H."/>
        </authorList>
    </citation>
    <scope>NUCLEOTIDE SEQUENCE</scope>
    <source>
        <strain evidence="4">NRRL 25174</strain>
    </source>
</reference>
<evidence type="ECO:0000256" key="1">
    <source>
        <dbReference type="ARBA" id="ARBA00006328"/>
    </source>
</evidence>
<feature type="domain" description="NmrA-like" evidence="3">
    <location>
        <begin position="2"/>
        <end position="302"/>
    </location>
</feature>